<accession>A0A450Y2M0</accession>
<dbReference type="EMBL" id="CAADFP010000420">
    <property type="protein sequence ID" value="VFK35774.1"/>
    <property type="molecule type" value="Genomic_DNA"/>
</dbReference>
<dbReference type="EMBL" id="CAADFM010000158">
    <property type="protein sequence ID" value="VFK16960.1"/>
    <property type="molecule type" value="Genomic_DNA"/>
</dbReference>
<dbReference type="AlphaFoldDB" id="A0A450Y2M0"/>
<sequence length="80" mass="9102">MGTADSRPSVNISSLFQTRATTKDALIHSNEITEQEALTERIESAITDYQATLSMPDTIGRYRIRGPQRIEVLRFYARNQ</sequence>
<protein>
    <submittedName>
        <fullName evidence="2">Uncharacterized protein</fullName>
    </submittedName>
</protein>
<reference evidence="2" key="1">
    <citation type="submission" date="2019-02" db="EMBL/GenBank/DDBJ databases">
        <authorList>
            <person name="Gruber-Vodicka R. H."/>
            <person name="Seah K. B. B."/>
        </authorList>
    </citation>
    <scope>NUCLEOTIDE SEQUENCE</scope>
    <source>
        <strain evidence="1">BECK_S312</strain>
        <strain evidence="2">BECK_S426</strain>
    </source>
</reference>
<organism evidence="2">
    <name type="scientific">Candidatus Kentrum sp. LPFa</name>
    <dbReference type="NCBI Taxonomy" id="2126335"/>
    <lineage>
        <taxon>Bacteria</taxon>
        <taxon>Pseudomonadati</taxon>
        <taxon>Pseudomonadota</taxon>
        <taxon>Gammaproteobacteria</taxon>
        <taxon>Candidatus Kentrum</taxon>
    </lineage>
</organism>
<evidence type="ECO:0000313" key="2">
    <source>
        <dbReference type="EMBL" id="VFK35774.1"/>
    </source>
</evidence>
<gene>
    <name evidence="1" type="ORF">BECKLPF1236A_GA0070988_101583</name>
    <name evidence="2" type="ORF">BECKLPF1236C_GA0070990_104201</name>
</gene>
<proteinExistence type="predicted"/>
<evidence type="ECO:0000313" key="1">
    <source>
        <dbReference type="EMBL" id="VFK16960.1"/>
    </source>
</evidence>
<name>A0A450Y2M0_9GAMM</name>